<evidence type="ECO:0000313" key="1">
    <source>
        <dbReference type="EMBL" id="OHA00933.1"/>
    </source>
</evidence>
<dbReference type="AlphaFoldDB" id="A0A1G2KNE9"/>
<comment type="caution">
    <text evidence="1">The sequence shown here is derived from an EMBL/GenBank/DDBJ whole genome shotgun (WGS) entry which is preliminary data.</text>
</comment>
<protein>
    <submittedName>
        <fullName evidence="1">Uncharacterized protein</fullName>
    </submittedName>
</protein>
<name>A0A1G2KNE9_9BACT</name>
<proteinExistence type="predicted"/>
<reference evidence="1 2" key="1">
    <citation type="journal article" date="2016" name="Nat. Commun.">
        <title>Thousands of microbial genomes shed light on interconnected biogeochemical processes in an aquifer system.</title>
        <authorList>
            <person name="Anantharaman K."/>
            <person name="Brown C.T."/>
            <person name="Hug L.A."/>
            <person name="Sharon I."/>
            <person name="Castelle C.J."/>
            <person name="Probst A.J."/>
            <person name="Thomas B.C."/>
            <person name="Singh A."/>
            <person name="Wilkins M.J."/>
            <person name="Karaoz U."/>
            <person name="Brodie E.L."/>
            <person name="Williams K.H."/>
            <person name="Hubbard S.S."/>
            <person name="Banfield J.F."/>
        </authorList>
    </citation>
    <scope>NUCLEOTIDE SEQUENCE [LARGE SCALE GENOMIC DNA]</scope>
</reference>
<dbReference type="Proteomes" id="UP000179023">
    <property type="component" value="Unassembled WGS sequence"/>
</dbReference>
<sequence>MTPQSFIKKRPHLVWYTRNFDHLSTEAIVEAILNYGDFDDVKKIISIVGIKKTARIFKKQLGHWRVNYDSKTINYFKLYFKKYAPSA</sequence>
<organism evidence="1 2">
    <name type="scientific">Candidatus Sungbacteria bacterium RIFCSPHIGHO2_02_FULL_47_11</name>
    <dbReference type="NCBI Taxonomy" id="1802270"/>
    <lineage>
        <taxon>Bacteria</taxon>
        <taxon>Candidatus Sungiibacteriota</taxon>
    </lineage>
</organism>
<gene>
    <name evidence="1" type="ORF">A3C07_00820</name>
</gene>
<accession>A0A1G2KNE9</accession>
<dbReference type="EMBL" id="MHQI01000002">
    <property type="protein sequence ID" value="OHA00933.1"/>
    <property type="molecule type" value="Genomic_DNA"/>
</dbReference>
<evidence type="ECO:0000313" key="2">
    <source>
        <dbReference type="Proteomes" id="UP000179023"/>
    </source>
</evidence>
<dbReference type="STRING" id="1802270.A3C07_00820"/>